<reference evidence="2 3" key="1">
    <citation type="journal article" date="2021" name="Sci. Rep.">
        <title>The distribution of antibiotic resistance genes in chicken gut microbiota commensals.</title>
        <authorList>
            <person name="Juricova H."/>
            <person name="Matiasovicova J."/>
            <person name="Kubasova T."/>
            <person name="Cejkova D."/>
            <person name="Rychlik I."/>
        </authorList>
    </citation>
    <scope>NUCLEOTIDE SEQUENCE [LARGE SCALE GENOMIC DNA]</scope>
    <source>
        <strain evidence="2 3">An435</strain>
    </source>
</reference>
<dbReference type="InterPro" id="IPR045584">
    <property type="entry name" value="Pilin-like"/>
</dbReference>
<evidence type="ECO:0000313" key="2">
    <source>
        <dbReference type="EMBL" id="MBM6820078.1"/>
    </source>
</evidence>
<dbReference type="InterPro" id="IPR012902">
    <property type="entry name" value="N_methyl_site"/>
</dbReference>
<dbReference type="EMBL" id="JACJLL010000082">
    <property type="protein sequence ID" value="MBM6820078.1"/>
    <property type="molecule type" value="Genomic_DNA"/>
</dbReference>
<dbReference type="Gene3D" id="3.30.700.10">
    <property type="entry name" value="Glycoprotein, Type 4 Pilin"/>
    <property type="match status" value="1"/>
</dbReference>
<feature type="transmembrane region" description="Helical" evidence="1">
    <location>
        <begin position="20"/>
        <end position="38"/>
    </location>
</feature>
<gene>
    <name evidence="2" type="ORF">H6A19_12150</name>
</gene>
<dbReference type="NCBIfam" id="TIGR02532">
    <property type="entry name" value="IV_pilin_GFxxxE"/>
    <property type="match status" value="1"/>
</dbReference>
<dbReference type="Proteomes" id="UP000767334">
    <property type="component" value="Unassembled WGS sequence"/>
</dbReference>
<comment type="caution">
    <text evidence="2">The sequence shown here is derived from an EMBL/GenBank/DDBJ whole genome shotgun (WGS) entry which is preliminary data.</text>
</comment>
<dbReference type="SUPFAM" id="SSF54523">
    <property type="entry name" value="Pili subunits"/>
    <property type="match status" value="1"/>
</dbReference>
<dbReference type="PROSITE" id="PS00409">
    <property type="entry name" value="PROKAR_NTER_METHYL"/>
    <property type="match status" value="1"/>
</dbReference>
<name>A0ABS2FHP4_9CLOT</name>
<proteinExistence type="predicted"/>
<organism evidence="2 3">
    <name type="scientific">Clostridium saudiense</name>
    <dbReference type="NCBI Taxonomy" id="1414720"/>
    <lineage>
        <taxon>Bacteria</taxon>
        <taxon>Bacillati</taxon>
        <taxon>Bacillota</taxon>
        <taxon>Clostridia</taxon>
        <taxon>Eubacteriales</taxon>
        <taxon>Clostridiaceae</taxon>
        <taxon>Clostridium</taxon>
    </lineage>
</organism>
<dbReference type="Pfam" id="PF07963">
    <property type="entry name" value="N_methyl"/>
    <property type="match status" value="1"/>
</dbReference>
<evidence type="ECO:0000313" key="3">
    <source>
        <dbReference type="Proteomes" id="UP000767334"/>
    </source>
</evidence>
<keyword evidence="1" id="KW-0472">Membrane</keyword>
<accession>A0ABS2FHP4</accession>
<keyword evidence="1" id="KW-0812">Transmembrane</keyword>
<dbReference type="PANTHER" id="PTHR30093">
    <property type="entry name" value="GENERAL SECRETION PATHWAY PROTEIN G"/>
    <property type="match status" value="1"/>
</dbReference>
<sequence>MLKLKSKTIKSKKKKKGFTLIELVAVLAIIAILSAAFVPKVGNYITEAKKVAVLNEAKTVVTAYEAASHKLNDNDGITISALTSKGHLEEGSIKKIPDTFSVADCKQLMDTENYTFDIDSGYASQPEKITNTPTE</sequence>
<keyword evidence="1" id="KW-1133">Transmembrane helix</keyword>
<evidence type="ECO:0000256" key="1">
    <source>
        <dbReference type="SAM" id="Phobius"/>
    </source>
</evidence>
<protein>
    <submittedName>
        <fullName evidence="2">Type II secretion system protein</fullName>
    </submittedName>
</protein>
<keyword evidence="3" id="KW-1185">Reference proteome</keyword>